<accession>F4LR15</accession>
<evidence type="ECO:0000256" key="9">
    <source>
        <dbReference type="SAM" id="Phobius"/>
    </source>
</evidence>
<feature type="transmembrane region" description="Helical" evidence="9">
    <location>
        <begin position="355"/>
        <end position="379"/>
    </location>
</feature>
<organism evidence="11 12">
    <name type="scientific">Tepidanaerobacter acetatoxydans (strain DSM 21804 / JCM 16047 / Re1)</name>
    <dbReference type="NCBI Taxonomy" id="1209989"/>
    <lineage>
        <taxon>Bacteria</taxon>
        <taxon>Bacillati</taxon>
        <taxon>Bacillota</taxon>
        <taxon>Clostridia</taxon>
        <taxon>Thermosediminibacterales</taxon>
        <taxon>Tepidanaerobacteraceae</taxon>
        <taxon>Tepidanaerobacter</taxon>
    </lineage>
</organism>
<evidence type="ECO:0000256" key="5">
    <source>
        <dbReference type="ARBA" id="ARBA00022692"/>
    </source>
</evidence>
<keyword evidence="3" id="KW-0050">Antiport</keyword>
<dbReference type="STRING" id="1209989.TepRe1_2042"/>
<keyword evidence="5 9" id="KW-0812">Transmembrane</keyword>
<feature type="transmembrane region" description="Helical" evidence="9">
    <location>
        <begin position="236"/>
        <end position="256"/>
    </location>
</feature>
<keyword evidence="2" id="KW-0813">Transport</keyword>
<evidence type="ECO:0000313" key="11">
    <source>
        <dbReference type="EMBL" id="CCP27030.1"/>
    </source>
</evidence>
<feature type="transmembrane region" description="Helical" evidence="9">
    <location>
        <begin position="268"/>
        <end position="291"/>
    </location>
</feature>
<keyword evidence="4" id="KW-1003">Cell membrane</keyword>
<dbReference type="PANTHER" id="PTHR33451">
    <property type="entry name" value="MALATE-2H(+)/NA(+)-LACTATE ANTIPORTER"/>
    <property type="match status" value="1"/>
</dbReference>
<reference evidence="12" key="1">
    <citation type="journal article" date="2013" name="Genome Announc.">
        <title>First genome sequence of a syntrophic acetate-oxidizing bacterium, Tepidanaerobacter acetatoxydans strain Re1.</title>
        <authorList>
            <person name="Manzoor S."/>
            <person name="Bongcam-Rudloff E."/>
            <person name="Schnurer A."/>
            <person name="Muller B."/>
        </authorList>
    </citation>
    <scope>NUCLEOTIDE SEQUENCE [LARGE SCALE GENOMIC DNA]</scope>
    <source>
        <strain evidence="12">Re1</strain>
    </source>
</reference>
<dbReference type="PATRIC" id="fig|1209989.3.peg.2533"/>
<dbReference type="NCBIfam" id="TIGR00931">
    <property type="entry name" value="antiport_nhaC"/>
    <property type="match status" value="1"/>
</dbReference>
<comment type="subcellular location">
    <subcellularLocation>
        <location evidence="1">Cell membrane</location>
        <topology evidence="1">Multi-pass membrane protein</topology>
    </subcellularLocation>
</comment>
<comment type="similarity">
    <text evidence="8">Belongs to the NhaC Na(+)/H(+) (TC 2.A.35) antiporter family.</text>
</comment>
<dbReference type="Proteomes" id="UP000010802">
    <property type="component" value="Chromosome"/>
</dbReference>
<dbReference type="EMBL" id="HF563609">
    <property type="protein sequence ID" value="CCP27030.1"/>
    <property type="molecule type" value="Genomic_DNA"/>
</dbReference>
<feature type="transmembrane region" description="Helical" evidence="9">
    <location>
        <begin position="12"/>
        <end position="30"/>
    </location>
</feature>
<evidence type="ECO:0000256" key="2">
    <source>
        <dbReference type="ARBA" id="ARBA00022448"/>
    </source>
</evidence>
<gene>
    <name evidence="11" type="ordered locus">TEPIRE1_2198</name>
</gene>
<dbReference type="KEGG" id="tep:TepRe1_2042"/>
<feature type="transmembrane region" description="Helical" evidence="9">
    <location>
        <begin position="36"/>
        <end position="56"/>
    </location>
</feature>
<dbReference type="PANTHER" id="PTHR33451:SF3">
    <property type="entry name" value="MALATE-2H(+)_NA(+)-LACTATE ANTIPORTER"/>
    <property type="match status" value="1"/>
</dbReference>
<dbReference type="InterPro" id="IPR004770">
    <property type="entry name" value="Na/H_antiport_NhaC"/>
</dbReference>
<keyword evidence="7 9" id="KW-0472">Membrane</keyword>
<dbReference type="OrthoDB" id="9762978at2"/>
<evidence type="ECO:0000313" key="12">
    <source>
        <dbReference type="Proteomes" id="UP000010802"/>
    </source>
</evidence>
<evidence type="ECO:0000256" key="8">
    <source>
        <dbReference type="ARBA" id="ARBA00038435"/>
    </source>
</evidence>
<dbReference type="GO" id="GO:0005886">
    <property type="term" value="C:plasma membrane"/>
    <property type="evidence" value="ECO:0007669"/>
    <property type="project" value="UniProtKB-SubCell"/>
</dbReference>
<dbReference type="InterPro" id="IPR018461">
    <property type="entry name" value="Na/H_Antiport_NhaC-like_C"/>
</dbReference>
<dbReference type="Pfam" id="PF03553">
    <property type="entry name" value="Na_H_antiporter"/>
    <property type="match status" value="1"/>
</dbReference>
<dbReference type="GO" id="GO:0015297">
    <property type="term" value="F:antiporter activity"/>
    <property type="evidence" value="ECO:0007669"/>
    <property type="project" value="UniProtKB-KW"/>
</dbReference>
<proteinExistence type="inferred from homology"/>
<evidence type="ECO:0000256" key="6">
    <source>
        <dbReference type="ARBA" id="ARBA00022989"/>
    </source>
</evidence>
<keyword evidence="6 9" id="KW-1133">Transmembrane helix</keyword>
<evidence type="ECO:0000259" key="10">
    <source>
        <dbReference type="Pfam" id="PF03553"/>
    </source>
</evidence>
<dbReference type="AlphaFoldDB" id="F4LR15"/>
<feature type="transmembrane region" description="Helical" evidence="9">
    <location>
        <begin position="68"/>
        <end position="90"/>
    </location>
</feature>
<name>F4LR15_TEPAE</name>
<feature type="domain" description="Na+/H+ antiporter NhaC-like C-terminal" evidence="10">
    <location>
        <begin position="161"/>
        <end position="454"/>
    </location>
</feature>
<dbReference type="InterPro" id="IPR052180">
    <property type="entry name" value="NhaC_Na-H+_Antiporter"/>
</dbReference>
<evidence type="ECO:0000256" key="4">
    <source>
        <dbReference type="ARBA" id="ARBA00022475"/>
    </source>
</evidence>
<dbReference type="HOGENOM" id="CLU_033405_1_0_9"/>
<keyword evidence="12" id="KW-1185">Reference proteome</keyword>
<feature type="transmembrane region" description="Helical" evidence="9">
    <location>
        <begin position="194"/>
        <end position="216"/>
    </location>
</feature>
<protein>
    <submittedName>
        <fullName evidence="11">Na+/H+ antiporter NhaC</fullName>
    </submittedName>
</protein>
<evidence type="ECO:0000256" key="7">
    <source>
        <dbReference type="ARBA" id="ARBA00023136"/>
    </source>
</evidence>
<feature type="transmembrane region" description="Helical" evidence="9">
    <location>
        <begin position="110"/>
        <end position="143"/>
    </location>
</feature>
<dbReference type="eggNOG" id="COG1757">
    <property type="taxonomic scope" value="Bacteria"/>
</dbReference>
<accession>L0S176</accession>
<dbReference type="KEGG" id="tae:TepiRe1_2198"/>
<evidence type="ECO:0000256" key="3">
    <source>
        <dbReference type="ARBA" id="ARBA00022449"/>
    </source>
</evidence>
<feature type="transmembrane region" description="Helical" evidence="9">
    <location>
        <begin position="432"/>
        <end position="457"/>
    </location>
</feature>
<feature type="transmembrane region" description="Helical" evidence="9">
    <location>
        <begin position="311"/>
        <end position="332"/>
    </location>
</feature>
<sequence length="464" mass="48867">MLNDIEKRKPTLKEAVIALLLVITVILISIKTALVLETALVLGTAAAVLVGFYLGYSWEDIEKGMLDGMRNGLGACIILIVIGMVVGTWILGGTIQTMIYYGLKLLTPQIFLPAGFMLCALTSVLIGSSFGTIATMGIVLMGIAEGLGIPRALTAGAIVSGAMFGDKVSPLSDSTNLTAAMTGTKLFDHVRSMLYVSGPGVAICLAIYTFVGHRYATAGNVDFGTVESILTTLSSNFNLSIMTLIPPAIVIILSVLKVPAIVALMISFISAGALSIFTQGASLAGIIEVGANGFISNTGHELIDKLLTQGGINSMMSTVAIIMAGTAMGGILEKCGILQVLLENLMKHIKKPRDLILASLASAYIMLLATGEMMVSIIVPGRTLEPAFRDMKIHTSVLSRTLETGATLMCGALPWGVASVYAQNVLNVGLEYIPYCYLPFIAPIIAIIYAFVGFATFPAEPEES</sequence>
<dbReference type="RefSeq" id="WP_013779089.1">
    <property type="nucleotide sequence ID" value="NC_015519.1"/>
</dbReference>
<evidence type="ECO:0000256" key="1">
    <source>
        <dbReference type="ARBA" id="ARBA00004651"/>
    </source>
</evidence>